<feature type="binding site" evidence="9">
    <location>
        <position position="240"/>
    </location>
    <ligand>
        <name>Zn(2+)</name>
        <dbReference type="ChEBI" id="CHEBI:29105"/>
        <label>2</label>
        <note>catalytic</note>
    </ligand>
</feature>
<dbReference type="FunFam" id="3.40.390.10:FF:000160">
    <property type="entry name" value="Matrix metalloproteinase-28-like Protein"/>
    <property type="match status" value="1"/>
</dbReference>
<feature type="binding site" evidence="9">
    <location>
        <position position="236"/>
    </location>
    <ligand>
        <name>Zn(2+)</name>
        <dbReference type="ChEBI" id="CHEBI:29105"/>
        <label>2</label>
        <note>catalytic</note>
    </ligand>
</feature>
<accession>D7GXW5</accession>
<reference evidence="14 15" key="1">
    <citation type="journal article" date="2008" name="Nature">
        <title>The genome of the model beetle and pest Tribolium castaneum.</title>
        <authorList>
            <consortium name="Tribolium Genome Sequencing Consortium"/>
            <person name="Richards S."/>
            <person name="Gibbs R.A."/>
            <person name="Weinstock G.M."/>
            <person name="Brown S.J."/>
            <person name="Denell R."/>
            <person name="Beeman R.W."/>
            <person name="Gibbs R."/>
            <person name="Beeman R.W."/>
            <person name="Brown S.J."/>
            <person name="Bucher G."/>
            <person name="Friedrich M."/>
            <person name="Grimmelikhuijzen C.J."/>
            <person name="Klingler M."/>
            <person name="Lorenzen M."/>
            <person name="Richards S."/>
            <person name="Roth S."/>
            <person name="Schroder R."/>
            <person name="Tautz D."/>
            <person name="Zdobnov E.M."/>
            <person name="Muzny D."/>
            <person name="Gibbs R.A."/>
            <person name="Weinstock G.M."/>
            <person name="Attaway T."/>
            <person name="Bell S."/>
            <person name="Buhay C.J."/>
            <person name="Chandrabose M.N."/>
            <person name="Chavez D."/>
            <person name="Clerk-Blankenburg K.P."/>
            <person name="Cree A."/>
            <person name="Dao M."/>
            <person name="Davis C."/>
            <person name="Chacko J."/>
            <person name="Dinh H."/>
            <person name="Dugan-Rocha S."/>
            <person name="Fowler G."/>
            <person name="Garner T.T."/>
            <person name="Garnes J."/>
            <person name="Gnirke A."/>
            <person name="Hawes A."/>
            <person name="Hernandez J."/>
            <person name="Hines S."/>
            <person name="Holder M."/>
            <person name="Hume J."/>
            <person name="Jhangiani S.N."/>
            <person name="Joshi V."/>
            <person name="Khan Z.M."/>
            <person name="Jackson L."/>
            <person name="Kovar C."/>
            <person name="Kowis A."/>
            <person name="Lee S."/>
            <person name="Lewis L.R."/>
            <person name="Margolis J."/>
            <person name="Morgan M."/>
            <person name="Nazareth L.V."/>
            <person name="Nguyen N."/>
            <person name="Okwuonu G."/>
            <person name="Parker D."/>
            <person name="Richards S."/>
            <person name="Ruiz S.J."/>
            <person name="Santibanez J."/>
            <person name="Savard J."/>
            <person name="Scherer S.E."/>
            <person name="Schneider B."/>
            <person name="Sodergren E."/>
            <person name="Tautz D."/>
            <person name="Vattahil S."/>
            <person name="Villasana D."/>
            <person name="White C.S."/>
            <person name="Wright R."/>
            <person name="Park Y."/>
            <person name="Beeman R.W."/>
            <person name="Lord J."/>
            <person name="Oppert B."/>
            <person name="Lorenzen M."/>
            <person name="Brown S."/>
            <person name="Wang L."/>
            <person name="Savard J."/>
            <person name="Tautz D."/>
            <person name="Richards S."/>
            <person name="Weinstock G."/>
            <person name="Gibbs R.A."/>
            <person name="Liu Y."/>
            <person name="Worley K."/>
            <person name="Weinstock G."/>
            <person name="Elsik C.G."/>
            <person name="Reese J.T."/>
            <person name="Elhaik E."/>
            <person name="Landan G."/>
            <person name="Graur D."/>
            <person name="Arensburger P."/>
            <person name="Atkinson P."/>
            <person name="Beeman R.W."/>
            <person name="Beidler J."/>
            <person name="Brown S.J."/>
            <person name="Demuth J.P."/>
            <person name="Drury D.W."/>
            <person name="Du Y.Z."/>
            <person name="Fujiwara H."/>
            <person name="Lorenzen M."/>
            <person name="Maselli V."/>
            <person name="Osanai M."/>
            <person name="Park Y."/>
            <person name="Robertson H.M."/>
            <person name="Tu Z."/>
            <person name="Wang J.J."/>
            <person name="Wang S."/>
            <person name="Richards S."/>
            <person name="Song H."/>
            <person name="Zhang L."/>
            <person name="Sodergren E."/>
            <person name="Werner D."/>
            <person name="Stanke M."/>
            <person name="Morgenstern B."/>
            <person name="Solovyev V."/>
            <person name="Kosarev P."/>
            <person name="Brown G."/>
            <person name="Chen H.C."/>
            <person name="Ermolaeva O."/>
            <person name="Hlavina W."/>
            <person name="Kapustin Y."/>
            <person name="Kiryutin B."/>
            <person name="Kitts P."/>
            <person name="Maglott D."/>
            <person name="Pruitt K."/>
            <person name="Sapojnikov V."/>
            <person name="Souvorov A."/>
            <person name="Mackey A.J."/>
            <person name="Waterhouse R.M."/>
            <person name="Wyder S."/>
            <person name="Zdobnov E.M."/>
            <person name="Zdobnov E.M."/>
            <person name="Wyder S."/>
            <person name="Kriventseva E.V."/>
            <person name="Kadowaki T."/>
            <person name="Bork P."/>
            <person name="Aranda M."/>
            <person name="Bao R."/>
            <person name="Beermann A."/>
            <person name="Berns N."/>
            <person name="Bolognesi R."/>
            <person name="Bonneton F."/>
            <person name="Bopp D."/>
            <person name="Brown S.J."/>
            <person name="Bucher G."/>
            <person name="Butts T."/>
            <person name="Chaumot A."/>
            <person name="Denell R.E."/>
            <person name="Ferrier D.E."/>
            <person name="Friedrich M."/>
            <person name="Gordon C.M."/>
            <person name="Jindra M."/>
            <person name="Klingler M."/>
            <person name="Lan Q."/>
            <person name="Lattorff H.M."/>
            <person name="Laudet V."/>
            <person name="von Levetsow C."/>
            <person name="Liu Z."/>
            <person name="Lutz R."/>
            <person name="Lynch J.A."/>
            <person name="da Fonseca R.N."/>
            <person name="Posnien N."/>
            <person name="Reuter R."/>
            <person name="Roth S."/>
            <person name="Savard J."/>
            <person name="Schinko J.B."/>
            <person name="Schmitt C."/>
            <person name="Schoppmeier M."/>
            <person name="Schroder R."/>
            <person name="Shippy T.D."/>
            <person name="Simonnet F."/>
            <person name="Marques-Souza H."/>
            <person name="Tautz D."/>
            <person name="Tomoyasu Y."/>
            <person name="Trauner J."/>
            <person name="Van der Zee M."/>
            <person name="Vervoort M."/>
            <person name="Wittkopp N."/>
            <person name="Wimmer E.A."/>
            <person name="Yang X."/>
            <person name="Jones A.K."/>
            <person name="Sattelle D.B."/>
            <person name="Ebert P.R."/>
            <person name="Nelson D."/>
            <person name="Scott J.G."/>
            <person name="Beeman R.W."/>
            <person name="Muthukrishnan S."/>
            <person name="Kramer K.J."/>
            <person name="Arakane Y."/>
            <person name="Beeman R.W."/>
            <person name="Zhu Q."/>
            <person name="Hogenkamp D."/>
            <person name="Dixit R."/>
            <person name="Oppert B."/>
            <person name="Jiang H."/>
            <person name="Zou Z."/>
            <person name="Marshall J."/>
            <person name="Elpidina E."/>
            <person name="Vinokurov K."/>
            <person name="Oppert C."/>
            <person name="Zou Z."/>
            <person name="Evans J."/>
            <person name="Lu Z."/>
            <person name="Zhao P."/>
            <person name="Sumathipala N."/>
            <person name="Altincicek B."/>
            <person name="Vilcinskas A."/>
            <person name="Williams M."/>
            <person name="Hultmark D."/>
            <person name="Hetru C."/>
            <person name="Jiang H."/>
            <person name="Grimmelikhuijzen C.J."/>
            <person name="Hauser F."/>
            <person name="Cazzamali G."/>
            <person name="Williamson M."/>
            <person name="Park Y."/>
            <person name="Li B."/>
            <person name="Tanaka Y."/>
            <person name="Predel R."/>
            <person name="Neupert S."/>
            <person name="Schachtner J."/>
            <person name="Verleyen P."/>
            <person name="Raible F."/>
            <person name="Bork P."/>
            <person name="Friedrich M."/>
            <person name="Walden K.K."/>
            <person name="Robertson H.M."/>
            <person name="Angeli S."/>
            <person name="Foret S."/>
            <person name="Bucher G."/>
            <person name="Schuetz S."/>
            <person name="Maleszka R."/>
            <person name="Wimmer E.A."/>
            <person name="Beeman R.W."/>
            <person name="Lorenzen M."/>
            <person name="Tomoyasu Y."/>
            <person name="Miller S.C."/>
            <person name="Grossmann D."/>
            <person name="Bucher G."/>
        </authorList>
    </citation>
    <scope>NUCLEOTIDE SEQUENCE [LARGE SCALE GENOMIC DNA]</scope>
    <source>
        <strain evidence="14 15">Georgia GA2</strain>
    </source>
</reference>
<sequence>MVLFLFFTAVKSSDGDWHGHPRTEGDVNINNYLEKFGYLASAEADSGLRLDSNGPLIAETSLTSASHTNEALIKFQEFYNLPADGTLNQETLALINTPRCGVRDNPTAYRVHTNKWSKTNLKWYFSLATNEMKELAQKAFDQWESVSKLKFEFNSNKPDILISFANMPFQHNHNSRCQKGVCSNSFDGKGNILAHGFFPNNDECLGIHFDKSENWYFGELGNTPDGQTNFYTVLLHEIGHTLGIEHSANDKAIMYAYYKGVGDKLTQDDVWAIQYLYGIPERSKYESIPTTTTTTTTSTTTKKPITLTPRKTDSLPDLCSLSETINTFLIANHKLYIFYKKYVWIVNLKDMSYDNKPKLITDYLTFLPDNFQEISQIYQRPDGTILLTTNNLYYIIDFPSFVVKNGFNGRSITSLGVPSGKKINAIFSTYSGQTYIFYDNTMFIEFDECLFRPKKHGMIVELFSSIPSNVDKAFRYINGQIYFFKDNNYYEYHEFLQTTKSYKFDLSIFGIKCSIIDKIMILLNKLK</sequence>
<comment type="cofactor">
    <cofactor evidence="10">
        <name>Ca(2+)</name>
        <dbReference type="ChEBI" id="CHEBI:29108"/>
    </cofactor>
    <text evidence="10">Can bind about 5 Ca(2+) ions per subunit.</text>
</comment>
<dbReference type="InterPro" id="IPR018487">
    <property type="entry name" value="Hemopexin-like_repeat"/>
</dbReference>
<dbReference type="EMBL" id="KQ972406">
    <property type="protein sequence ID" value="EFA13604.1"/>
    <property type="molecule type" value="Genomic_DNA"/>
</dbReference>
<dbReference type="InterPro" id="IPR033739">
    <property type="entry name" value="M10A_MMP"/>
</dbReference>
<dbReference type="eggNOG" id="KOG1565">
    <property type="taxonomic scope" value="Eukaryota"/>
</dbReference>
<dbReference type="PIRSF" id="PIRSF001191">
    <property type="entry name" value="Peptidase_M10A_matrix"/>
    <property type="match status" value="1"/>
</dbReference>
<dbReference type="GO" id="GO:0006508">
    <property type="term" value="P:proteolysis"/>
    <property type="evidence" value="ECO:0007669"/>
    <property type="project" value="UniProtKB-KW"/>
</dbReference>
<reference evidence="14 15" key="2">
    <citation type="journal article" date="2010" name="Nucleic Acids Res.">
        <title>BeetleBase in 2010: revisions to provide comprehensive genomic information for Tribolium castaneum.</title>
        <authorList>
            <person name="Kim H.S."/>
            <person name="Murphy T."/>
            <person name="Xia J."/>
            <person name="Caragea D."/>
            <person name="Park Y."/>
            <person name="Beeman R.W."/>
            <person name="Lorenzen M.D."/>
            <person name="Butcher S."/>
            <person name="Manak J.R."/>
            <person name="Brown S.J."/>
        </authorList>
    </citation>
    <scope>NUCLEOTIDE SEQUENCE [LARGE SCALE GENOMIC DNA]</scope>
    <source>
        <strain evidence="14 15">Georgia GA2</strain>
    </source>
</reference>
<dbReference type="Proteomes" id="UP000007266">
    <property type="component" value="Unassembled WGS sequence"/>
</dbReference>
<feature type="binding site" evidence="9">
    <location>
        <position position="246"/>
    </location>
    <ligand>
        <name>Zn(2+)</name>
        <dbReference type="ChEBI" id="CHEBI:29105"/>
        <label>2</label>
        <note>catalytic</note>
    </ligand>
</feature>
<dbReference type="SMART" id="SM00235">
    <property type="entry name" value="ZnMc"/>
    <property type="match status" value="1"/>
</dbReference>
<protein>
    <submittedName>
        <fullName evidence="14">Matrix metalloproteinase-25-like Protein</fullName>
    </submittedName>
</protein>
<dbReference type="CDD" id="cd04278">
    <property type="entry name" value="ZnMc_MMP"/>
    <property type="match status" value="1"/>
</dbReference>
<evidence type="ECO:0000256" key="5">
    <source>
        <dbReference type="ARBA" id="ARBA00022801"/>
    </source>
</evidence>
<dbReference type="SUPFAM" id="SSF55486">
    <property type="entry name" value="Metalloproteases ('zincins'), catalytic domain"/>
    <property type="match status" value="1"/>
</dbReference>
<dbReference type="PANTHER" id="PTHR10201">
    <property type="entry name" value="MATRIX METALLOPROTEINASE"/>
    <property type="match status" value="1"/>
</dbReference>
<evidence type="ECO:0000256" key="8">
    <source>
        <dbReference type="PIRSR" id="PIRSR001191-1"/>
    </source>
</evidence>
<keyword evidence="6 9" id="KW-0862">Zinc</keyword>
<dbReference type="InterPro" id="IPR021190">
    <property type="entry name" value="Pept_M10A"/>
</dbReference>
<keyword evidence="4 12" id="KW-0732">Signal</keyword>
<dbReference type="SUPFAM" id="SSF50923">
    <property type="entry name" value="Hemopexin-like domain"/>
    <property type="match status" value="1"/>
</dbReference>
<feature type="binding site" evidence="10">
    <location>
        <position position="471"/>
    </location>
    <ligand>
        <name>Ca(2+)</name>
        <dbReference type="ChEBI" id="CHEBI:29108"/>
        <label>4</label>
    </ligand>
</feature>
<dbReference type="GO" id="GO:0030198">
    <property type="term" value="P:extracellular matrix organization"/>
    <property type="evidence" value="ECO:0000318"/>
    <property type="project" value="GO_Central"/>
</dbReference>
<dbReference type="OMA" id="PRLYEYD"/>
<dbReference type="GO" id="GO:0008270">
    <property type="term" value="F:zinc ion binding"/>
    <property type="evidence" value="ECO:0007669"/>
    <property type="project" value="InterPro"/>
</dbReference>
<proteinExistence type="inferred from homology"/>
<feature type="domain" description="Peptidase metallopeptidase" evidence="13">
    <location>
        <begin position="112"/>
        <end position="279"/>
    </location>
</feature>
<feature type="binding site" evidence="10">
    <location>
        <position position="159"/>
    </location>
    <ligand>
        <name>Ca(2+)</name>
        <dbReference type="ChEBI" id="CHEBI:29108"/>
        <label>2</label>
    </ligand>
</feature>
<keyword evidence="5" id="KW-0378">Hydrolase</keyword>
<keyword evidence="3 9" id="KW-0479">Metal-binding</keyword>
<feature type="binding site" evidence="10">
    <location>
        <position position="188"/>
    </location>
    <ligand>
        <name>Ca(2+)</name>
        <dbReference type="ChEBI" id="CHEBI:29108"/>
        <label>3</label>
    </ligand>
</feature>
<evidence type="ECO:0000256" key="3">
    <source>
        <dbReference type="ARBA" id="ARBA00022723"/>
    </source>
</evidence>
<evidence type="ECO:0000256" key="6">
    <source>
        <dbReference type="ARBA" id="ARBA00022833"/>
    </source>
</evidence>
<dbReference type="Pfam" id="PF01471">
    <property type="entry name" value="PG_binding_1"/>
    <property type="match status" value="1"/>
</dbReference>
<name>D7GXW5_TRICA</name>
<dbReference type="PhylomeDB" id="D7GXW5"/>
<gene>
    <name evidence="14" type="primary">GLEAN_10302</name>
    <name evidence="14" type="ORF">TcasGA2_TC010302</name>
</gene>
<dbReference type="PANTHER" id="PTHR10201:SF291">
    <property type="entry name" value="MATRIX METALLOPROTEINASE 1, ISOFORM C-RELATED"/>
    <property type="match status" value="1"/>
</dbReference>
<feature type="binding site" evidence="10">
    <location>
        <position position="173"/>
    </location>
    <ligand>
        <name>Zn(2+)</name>
        <dbReference type="ChEBI" id="CHEBI:29105"/>
        <label>1</label>
    </ligand>
</feature>
<evidence type="ECO:0000256" key="7">
    <source>
        <dbReference type="ARBA" id="ARBA00023049"/>
    </source>
</evidence>
<dbReference type="SMART" id="SM00120">
    <property type="entry name" value="HX"/>
    <property type="match status" value="2"/>
</dbReference>
<organism evidence="14 15">
    <name type="scientific">Tribolium castaneum</name>
    <name type="common">Red flour beetle</name>
    <dbReference type="NCBI Taxonomy" id="7070"/>
    <lineage>
        <taxon>Eukaryota</taxon>
        <taxon>Metazoa</taxon>
        <taxon>Ecdysozoa</taxon>
        <taxon>Arthropoda</taxon>
        <taxon>Hexapoda</taxon>
        <taxon>Insecta</taxon>
        <taxon>Pterygota</taxon>
        <taxon>Neoptera</taxon>
        <taxon>Endopterygota</taxon>
        <taxon>Coleoptera</taxon>
        <taxon>Polyphaga</taxon>
        <taxon>Cucujiformia</taxon>
        <taxon>Tenebrionidae</taxon>
        <taxon>Tenebrionidae incertae sedis</taxon>
        <taxon>Tribolium</taxon>
    </lineage>
</organism>
<dbReference type="GO" id="GO:0031012">
    <property type="term" value="C:extracellular matrix"/>
    <property type="evidence" value="ECO:0007669"/>
    <property type="project" value="InterPro"/>
</dbReference>
<feature type="binding site" evidence="10">
    <location>
        <position position="254"/>
    </location>
    <ligand>
        <name>Zn(2+)</name>
        <dbReference type="ChEBI" id="CHEBI:29105"/>
        <label>2</label>
        <note>catalytic</note>
    </ligand>
</feature>
<dbReference type="InterPro" id="IPR002477">
    <property type="entry name" value="Peptidoglycan-bd-like"/>
</dbReference>
<dbReference type="InParanoid" id="D7GXW5"/>
<evidence type="ECO:0000256" key="1">
    <source>
        <dbReference type="ARBA" id="ARBA00010370"/>
    </source>
</evidence>
<feature type="binding site" evidence="10">
    <location>
        <position position="213"/>
    </location>
    <ligand>
        <name>Ca(2+)</name>
        <dbReference type="ChEBI" id="CHEBI:29108"/>
        <label>1</label>
    </ligand>
</feature>
<evidence type="ECO:0000313" key="14">
    <source>
        <dbReference type="EMBL" id="EFA13604.1"/>
    </source>
</evidence>
<dbReference type="InterPro" id="IPR036375">
    <property type="entry name" value="Hemopexin-like_dom_sf"/>
</dbReference>
<keyword evidence="2" id="KW-0645">Protease</keyword>
<keyword evidence="7" id="KW-0482">Metalloprotease</keyword>
<keyword evidence="15" id="KW-1185">Reference proteome</keyword>
<keyword evidence="10" id="KW-0106">Calcium</keyword>
<dbReference type="InterPro" id="IPR006026">
    <property type="entry name" value="Peptidase_Metallo"/>
</dbReference>
<dbReference type="FunFam" id="2.110.10.10:FF:000024">
    <property type="entry name" value="Matrix metalloproteinase-16-like Protein"/>
    <property type="match status" value="1"/>
</dbReference>
<feature type="binding site" evidence="10">
    <location>
        <position position="208"/>
    </location>
    <ligand>
        <name>Zn(2+)</name>
        <dbReference type="ChEBI" id="CHEBI:29105"/>
        <label>1</label>
    </ligand>
</feature>
<dbReference type="InterPro" id="IPR001818">
    <property type="entry name" value="Pept_M10_metallopeptidase"/>
</dbReference>
<dbReference type="GO" id="GO:0004222">
    <property type="term" value="F:metalloendopeptidase activity"/>
    <property type="evidence" value="ECO:0000318"/>
    <property type="project" value="GO_Central"/>
</dbReference>
<dbReference type="STRING" id="7070.D7GXW5"/>
<dbReference type="HOGENOM" id="CLU_015489_8_0_1"/>
<dbReference type="Pfam" id="PF00413">
    <property type="entry name" value="Peptidase_M10"/>
    <property type="match status" value="1"/>
</dbReference>
<evidence type="ECO:0000256" key="4">
    <source>
        <dbReference type="ARBA" id="ARBA00022729"/>
    </source>
</evidence>
<evidence type="ECO:0000256" key="10">
    <source>
        <dbReference type="PIRSR" id="PIRSR621190-2"/>
    </source>
</evidence>
<feature type="binding site" evidence="10">
    <location>
        <position position="195"/>
    </location>
    <ligand>
        <name>Zn(2+)</name>
        <dbReference type="ChEBI" id="CHEBI:29105"/>
        <label>1</label>
    </ligand>
</feature>
<dbReference type="AlphaFoldDB" id="D7GXW5"/>
<evidence type="ECO:0000256" key="9">
    <source>
        <dbReference type="PIRSR" id="PIRSR001191-2"/>
    </source>
</evidence>
<feature type="binding site" evidence="10">
    <location>
        <position position="210"/>
    </location>
    <ligand>
        <name>Ca(2+)</name>
        <dbReference type="ChEBI" id="CHEBI:29108"/>
        <label>3</label>
    </ligand>
</feature>
<dbReference type="GO" id="GO:0030574">
    <property type="term" value="P:collagen catabolic process"/>
    <property type="evidence" value="ECO:0000318"/>
    <property type="project" value="GO_Central"/>
</dbReference>
<evidence type="ECO:0000256" key="2">
    <source>
        <dbReference type="ARBA" id="ARBA00022670"/>
    </source>
</evidence>
<dbReference type="PRINTS" id="PR00138">
    <property type="entry name" value="MATRIXIN"/>
</dbReference>
<feature type="active site" evidence="8">
    <location>
        <position position="237"/>
    </location>
</feature>
<dbReference type="Pfam" id="PF00045">
    <property type="entry name" value="Hemopexin"/>
    <property type="match status" value="1"/>
</dbReference>
<feature type="chain" id="PRO_5013062179" evidence="12">
    <location>
        <begin position="16"/>
        <end position="527"/>
    </location>
</feature>
<evidence type="ECO:0000256" key="11">
    <source>
        <dbReference type="PROSITE-ProRule" id="PRU01011"/>
    </source>
</evidence>
<evidence type="ECO:0000259" key="13">
    <source>
        <dbReference type="SMART" id="SM00235"/>
    </source>
</evidence>
<dbReference type="GO" id="GO:0005615">
    <property type="term" value="C:extracellular space"/>
    <property type="evidence" value="ECO:0000318"/>
    <property type="project" value="GO_Central"/>
</dbReference>
<evidence type="ECO:0000313" key="15">
    <source>
        <dbReference type="Proteomes" id="UP000007266"/>
    </source>
</evidence>
<dbReference type="InterPro" id="IPR024079">
    <property type="entry name" value="MetalloPept_cat_dom_sf"/>
</dbReference>
<feature type="repeat" description="Hemopexin" evidence="11">
    <location>
        <begin position="467"/>
        <end position="513"/>
    </location>
</feature>
<feature type="binding site" evidence="10">
    <location>
        <position position="187"/>
    </location>
    <ligand>
        <name>Ca(2+)</name>
        <dbReference type="ChEBI" id="CHEBI:29108"/>
        <label>3</label>
    </ligand>
</feature>
<comment type="cofactor">
    <cofactor evidence="10">
        <name>Zn(2+)</name>
        <dbReference type="ChEBI" id="CHEBI:29105"/>
    </cofactor>
    <text evidence="10">Binds 2 Zn(2+) ions per subunit.</text>
</comment>
<dbReference type="Gene3D" id="3.40.390.10">
    <property type="entry name" value="Collagenase (Catalytic Domain)"/>
    <property type="match status" value="1"/>
</dbReference>
<feature type="binding site" description="in inhibited form" evidence="10">
    <location>
        <position position="100"/>
    </location>
    <ligand>
        <name>Zn(2+)</name>
        <dbReference type="ChEBI" id="CHEBI:29105"/>
        <label>2</label>
        <note>catalytic</note>
    </ligand>
</feature>
<feature type="binding site" evidence="10">
    <location>
        <position position="213"/>
    </location>
    <ligand>
        <name>Ca(2+)</name>
        <dbReference type="ChEBI" id="CHEBI:29108"/>
        <label>3</label>
    </ligand>
</feature>
<dbReference type="PROSITE" id="PS51642">
    <property type="entry name" value="HEMOPEXIN_2"/>
    <property type="match status" value="1"/>
</dbReference>
<evidence type="ECO:0000256" key="12">
    <source>
        <dbReference type="SAM" id="SignalP"/>
    </source>
</evidence>
<comment type="similarity">
    <text evidence="1">Belongs to the peptidase M10A family.</text>
</comment>
<dbReference type="Gene3D" id="2.110.10.10">
    <property type="entry name" value="Hemopexin-like domain"/>
    <property type="match status" value="1"/>
</dbReference>
<feature type="signal peptide" evidence="12">
    <location>
        <begin position="1"/>
        <end position="15"/>
    </location>
</feature>